<keyword evidence="3" id="KW-1185">Reference proteome</keyword>
<reference evidence="2" key="1">
    <citation type="journal article" date="2023" name="Mol. Phylogenet. Evol.">
        <title>Genome-scale phylogeny and comparative genomics of the fungal order Sordariales.</title>
        <authorList>
            <person name="Hensen N."/>
            <person name="Bonometti L."/>
            <person name="Westerberg I."/>
            <person name="Brannstrom I.O."/>
            <person name="Guillou S."/>
            <person name="Cros-Aarteil S."/>
            <person name="Calhoun S."/>
            <person name="Haridas S."/>
            <person name="Kuo A."/>
            <person name="Mondo S."/>
            <person name="Pangilinan J."/>
            <person name="Riley R."/>
            <person name="LaButti K."/>
            <person name="Andreopoulos B."/>
            <person name="Lipzen A."/>
            <person name="Chen C."/>
            <person name="Yan M."/>
            <person name="Daum C."/>
            <person name="Ng V."/>
            <person name="Clum A."/>
            <person name="Steindorff A."/>
            <person name="Ohm R.A."/>
            <person name="Martin F."/>
            <person name="Silar P."/>
            <person name="Natvig D.O."/>
            <person name="Lalanne C."/>
            <person name="Gautier V."/>
            <person name="Ament-Velasquez S.L."/>
            <person name="Kruys A."/>
            <person name="Hutchinson M.I."/>
            <person name="Powell A.J."/>
            <person name="Barry K."/>
            <person name="Miller A.N."/>
            <person name="Grigoriev I.V."/>
            <person name="Debuchy R."/>
            <person name="Gladieux P."/>
            <person name="Hiltunen Thoren M."/>
            <person name="Johannesson H."/>
        </authorList>
    </citation>
    <scope>NUCLEOTIDE SEQUENCE</scope>
    <source>
        <strain evidence="2">CBS 958.72</strain>
    </source>
</reference>
<evidence type="ECO:0000313" key="2">
    <source>
        <dbReference type="EMBL" id="KAK3384369.1"/>
    </source>
</evidence>
<dbReference type="EMBL" id="JAULSN010000001">
    <property type="protein sequence ID" value="KAK3384369.1"/>
    <property type="molecule type" value="Genomic_DNA"/>
</dbReference>
<evidence type="ECO:0000256" key="1">
    <source>
        <dbReference type="SAM" id="MobiDB-lite"/>
    </source>
</evidence>
<organism evidence="2 3">
    <name type="scientific">Lasiosphaeria ovina</name>
    <dbReference type="NCBI Taxonomy" id="92902"/>
    <lineage>
        <taxon>Eukaryota</taxon>
        <taxon>Fungi</taxon>
        <taxon>Dikarya</taxon>
        <taxon>Ascomycota</taxon>
        <taxon>Pezizomycotina</taxon>
        <taxon>Sordariomycetes</taxon>
        <taxon>Sordariomycetidae</taxon>
        <taxon>Sordariales</taxon>
        <taxon>Lasiosphaeriaceae</taxon>
        <taxon>Lasiosphaeria</taxon>
    </lineage>
</organism>
<protein>
    <submittedName>
        <fullName evidence="2">Uncharacterized protein</fullName>
    </submittedName>
</protein>
<reference evidence="2" key="2">
    <citation type="submission" date="2023-06" db="EMBL/GenBank/DDBJ databases">
        <authorList>
            <consortium name="Lawrence Berkeley National Laboratory"/>
            <person name="Haridas S."/>
            <person name="Hensen N."/>
            <person name="Bonometti L."/>
            <person name="Westerberg I."/>
            <person name="Brannstrom I.O."/>
            <person name="Guillou S."/>
            <person name="Cros-Aarteil S."/>
            <person name="Calhoun S."/>
            <person name="Kuo A."/>
            <person name="Mondo S."/>
            <person name="Pangilinan J."/>
            <person name="Riley R."/>
            <person name="Labutti K."/>
            <person name="Andreopoulos B."/>
            <person name="Lipzen A."/>
            <person name="Chen C."/>
            <person name="Yanf M."/>
            <person name="Daum C."/>
            <person name="Ng V."/>
            <person name="Clum A."/>
            <person name="Steindorff A."/>
            <person name="Ohm R."/>
            <person name="Martin F."/>
            <person name="Silar P."/>
            <person name="Natvig D."/>
            <person name="Lalanne C."/>
            <person name="Gautier V."/>
            <person name="Ament-Velasquez S.L."/>
            <person name="Kruys A."/>
            <person name="Hutchinson M.I."/>
            <person name="Powell A.J."/>
            <person name="Barry K."/>
            <person name="Miller A.N."/>
            <person name="Grigoriev I.V."/>
            <person name="Debuchy R."/>
            <person name="Gladieux P."/>
            <person name="Thoren M.H."/>
            <person name="Johannesson H."/>
        </authorList>
    </citation>
    <scope>NUCLEOTIDE SEQUENCE</scope>
    <source>
        <strain evidence="2">CBS 958.72</strain>
    </source>
</reference>
<feature type="compositionally biased region" description="Low complexity" evidence="1">
    <location>
        <begin position="115"/>
        <end position="125"/>
    </location>
</feature>
<dbReference type="AlphaFoldDB" id="A0AAE0TYR3"/>
<gene>
    <name evidence="2" type="ORF">B0T24DRAFT_82047</name>
</gene>
<accession>A0AAE0TYR3</accession>
<dbReference type="Proteomes" id="UP001287356">
    <property type="component" value="Unassembled WGS sequence"/>
</dbReference>
<sequence length="200" mass="21646">MPSMYYPPHVVLTVINVRLAEQMAAHQVADMRPTDQSKLSRPSLVPATVTHCLPCPPCPVLSRSTSTSTGASGQAANIIAGSSLAWSREGDPRIIKNIADRPTDGTAGREPVPQPASQPASPSQQELCHFHTRPVVELDHRRATSQRSPVRLVPTLTQIQSSPVRPVHSFDLTWAVRAATLSRPAQGSLSTFWDPLGVIR</sequence>
<proteinExistence type="predicted"/>
<name>A0AAE0TYR3_9PEZI</name>
<comment type="caution">
    <text evidence="2">The sequence shown here is derived from an EMBL/GenBank/DDBJ whole genome shotgun (WGS) entry which is preliminary data.</text>
</comment>
<feature type="region of interest" description="Disordered" evidence="1">
    <location>
        <begin position="97"/>
        <end position="126"/>
    </location>
</feature>
<evidence type="ECO:0000313" key="3">
    <source>
        <dbReference type="Proteomes" id="UP001287356"/>
    </source>
</evidence>